<dbReference type="InterPro" id="IPR002696">
    <property type="entry name" value="Membr_insert_effic_factor_YidD"/>
</dbReference>
<reference evidence="1 2" key="1">
    <citation type="submission" date="2016-06" db="EMBL/GenBank/DDBJ databases">
        <title>Respiratory ammonification of nitrate coupled to the oxidation of elemental sulfur in deep-sea autotrophic thermophilic bacteria.</title>
        <authorList>
            <person name="Slobodkina G.B."/>
            <person name="Mardanov A.V."/>
            <person name="Ravin N.V."/>
            <person name="Frolova A.A."/>
            <person name="Viryasiv M.B."/>
            <person name="Chernyh N.A."/>
            <person name="Bonch-Osmolovskaya E.A."/>
            <person name="Slobodkin A.I."/>
        </authorList>
    </citation>
    <scope>NUCLEOTIDE SEQUENCE [LARGE SCALE GENOMIC DNA]</scope>
    <source>
        <strain evidence="1 2">S69</strain>
    </source>
</reference>
<organism evidence="1 2">
    <name type="scientific">Dissulfuribacter thermophilus</name>
    <dbReference type="NCBI Taxonomy" id="1156395"/>
    <lineage>
        <taxon>Bacteria</taxon>
        <taxon>Pseudomonadati</taxon>
        <taxon>Thermodesulfobacteriota</taxon>
        <taxon>Dissulfuribacteria</taxon>
        <taxon>Dissulfuribacterales</taxon>
        <taxon>Dissulfuribacteraceae</taxon>
        <taxon>Dissulfuribacter</taxon>
    </lineage>
</organism>
<proteinExistence type="predicted"/>
<evidence type="ECO:0000313" key="1">
    <source>
        <dbReference type="EMBL" id="OCC16379.1"/>
    </source>
</evidence>
<sequence>MEAIETFGIGKGLYLAIKRLLRCHPWSLGGFDPVPLPPKKISKKRKQKTGYGVESIFSNYTFNFCFIGLSGLFSRTTKCDGTSRE</sequence>
<name>A0A1B9F8Y5_9BACT</name>
<dbReference type="EMBL" id="MAGO01000001">
    <property type="protein sequence ID" value="OCC16379.1"/>
    <property type="molecule type" value="Genomic_DNA"/>
</dbReference>
<dbReference type="SMART" id="SM01234">
    <property type="entry name" value="Haemolytic"/>
    <property type="match status" value="1"/>
</dbReference>
<dbReference type="Proteomes" id="UP000093080">
    <property type="component" value="Unassembled WGS sequence"/>
</dbReference>
<gene>
    <name evidence="1" type="ORF">DBT_0196</name>
</gene>
<dbReference type="STRING" id="1156395.DBT_0196"/>
<dbReference type="PATRIC" id="fig|1156395.6.peg.196"/>
<keyword evidence="2" id="KW-1185">Reference proteome</keyword>
<accession>A0A1B9F8Y5</accession>
<evidence type="ECO:0000313" key="2">
    <source>
        <dbReference type="Proteomes" id="UP000093080"/>
    </source>
</evidence>
<protein>
    <submittedName>
        <fullName evidence="1">Protein YidD</fullName>
    </submittedName>
</protein>
<comment type="caution">
    <text evidence="1">The sequence shown here is derived from an EMBL/GenBank/DDBJ whole genome shotgun (WGS) entry which is preliminary data.</text>
</comment>
<dbReference type="Pfam" id="PF01809">
    <property type="entry name" value="YidD"/>
    <property type="match status" value="1"/>
</dbReference>
<dbReference type="AlphaFoldDB" id="A0A1B9F8Y5"/>